<dbReference type="AlphaFoldDB" id="A0A9X3N3H5"/>
<keyword evidence="3" id="KW-1185">Reference proteome</keyword>
<dbReference type="RefSeq" id="WP_270045655.1">
    <property type="nucleotide sequence ID" value="NZ_JAPDOD010000065.1"/>
</dbReference>
<dbReference type="Proteomes" id="UP001149140">
    <property type="component" value="Unassembled WGS sequence"/>
</dbReference>
<feature type="region of interest" description="Disordered" evidence="1">
    <location>
        <begin position="25"/>
        <end position="66"/>
    </location>
</feature>
<name>A0A9X3N3H5_9ACTN</name>
<dbReference type="EMBL" id="JAPDOD010000065">
    <property type="protein sequence ID" value="MDA0166398.1"/>
    <property type="molecule type" value="Genomic_DNA"/>
</dbReference>
<comment type="caution">
    <text evidence="2">The sequence shown here is derived from an EMBL/GenBank/DDBJ whole genome shotgun (WGS) entry which is preliminary data.</text>
</comment>
<evidence type="ECO:0000313" key="2">
    <source>
        <dbReference type="EMBL" id="MDA0166398.1"/>
    </source>
</evidence>
<evidence type="ECO:0000256" key="1">
    <source>
        <dbReference type="SAM" id="MobiDB-lite"/>
    </source>
</evidence>
<sequence length="132" mass="14516">MEVASLSSPLVEIDETASVVRWGSTTTSKTRWPVDRRRGSGLPAPRHDADRHARARRRQGRAGHAPLRLAEDAGDHALAHVGRRVKSRQVPGTVNAYVTVTHTRRHVFLDTSANGSTVHSLRGRSVIYDPLS</sequence>
<gene>
    <name evidence="2" type="ORF">OM076_39405</name>
</gene>
<reference evidence="2" key="1">
    <citation type="submission" date="2022-10" db="EMBL/GenBank/DDBJ databases">
        <title>The WGS of Solirubrobacter ginsenosidimutans DSM 21036.</title>
        <authorList>
            <person name="Jiang Z."/>
        </authorList>
    </citation>
    <scope>NUCLEOTIDE SEQUENCE</scope>
    <source>
        <strain evidence="2">DSM 21036</strain>
    </source>
</reference>
<evidence type="ECO:0000313" key="3">
    <source>
        <dbReference type="Proteomes" id="UP001149140"/>
    </source>
</evidence>
<organism evidence="2 3">
    <name type="scientific">Solirubrobacter ginsenosidimutans</name>
    <dbReference type="NCBI Taxonomy" id="490573"/>
    <lineage>
        <taxon>Bacteria</taxon>
        <taxon>Bacillati</taxon>
        <taxon>Actinomycetota</taxon>
        <taxon>Thermoleophilia</taxon>
        <taxon>Solirubrobacterales</taxon>
        <taxon>Solirubrobacteraceae</taxon>
        <taxon>Solirubrobacter</taxon>
    </lineage>
</organism>
<proteinExistence type="predicted"/>
<protein>
    <submittedName>
        <fullName evidence="2">Uncharacterized protein</fullName>
    </submittedName>
</protein>
<accession>A0A9X3N3H5</accession>